<dbReference type="InterPro" id="IPR010558">
    <property type="entry name" value="Ly-6-related"/>
</dbReference>
<dbReference type="Proteomes" id="UP000887572">
    <property type="component" value="Unplaced"/>
</dbReference>
<evidence type="ECO:0000256" key="1">
    <source>
        <dbReference type="SAM" id="SignalP"/>
    </source>
</evidence>
<organism evidence="2 3">
    <name type="scientific">Globodera rostochiensis</name>
    <name type="common">Golden nematode worm</name>
    <name type="synonym">Heterodera rostochiensis</name>
    <dbReference type="NCBI Taxonomy" id="31243"/>
    <lineage>
        <taxon>Eukaryota</taxon>
        <taxon>Metazoa</taxon>
        <taxon>Ecdysozoa</taxon>
        <taxon>Nematoda</taxon>
        <taxon>Chromadorea</taxon>
        <taxon>Rhabditida</taxon>
        <taxon>Tylenchina</taxon>
        <taxon>Tylenchomorpha</taxon>
        <taxon>Tylenchoidea</taxon>
        <taxon>Heteroderidae</taxon>
        <taxon>Heteroderinae</taxon>
        <taxon>Globodera</taxon>
    </lineage>
</organism>
<dbReference type="Pfam" id="PF06579">
    <property type="entry name" value="Ly-6_related"/>
    <property type="match status" value="1"/>
</dbReference>
<reference evidence="3" key="1">
    <citation type="submission" date="2022-11" db="UniProtKB">
        <authorList>
            <consortium name="WormBaseParasite"/>
        </authorList>
    </citation>
    <scope>IDENTIFICATION</scope>
</reference>
<protein>
    <submittedName>
        <fullName evidence="3">Uncharacterized protein</fullName>
    </submittedName>
</protein>
<dbReference type="AlphaFoldDB" id="A0A914I806"/>
<dbReference type="GO" id="GO:0030424">
    <property type="term" value="C:axon"/>
    <property type="evidence" value="ECO:0007669"/>
    <property type="project" value="TreeGrafter"/>
</dbReference>
<keyword evidence="1" id="KW-0732">Signal</keyword>
<sequence length="242" mass="27266">MKLPFRRLSSSQTPAIQTAFLILLLLPPLAVFAPPHTSTNSRRELPEFPIISCYSCASEEYEPLFLRSPNVHLFGQPLLFDRLCDSKEDLASFGSTIPCDSNCVSVLEPQFFGGIQNERKPFTFVRGCSTDVFAMATTSTNSDRVPTEVEYVHREHICMDMAIGQIWPELGTTNSRETVRVCSCGTDGCNTHETELDAANGVKGGGRWWRHSLRFYAPQLTREHIQSQRLFPFQCAFSHKII</sequence>
<dbReference type="WBParaSite" id="Gr19_v10_g7766.t1">
    <property type="protein sequence ID" value="Gr19_v10_g7766.t1"/>
    <property type="gene ID" value="Gr19_v10_g7766"/>
</dbReference>
<dbReference type="GO" id="GO:0042048">
    <property type="term" value="P:olfactory behavior"/>
    <property type="evidence" value="ECO:0007669"/>
    <property type="project" value="TreeGrafter"/>
</dbReference>
<accession>A0A914I806</accession>
<dbReference type="PANTHER" id="PTHR34722">
    <property type="entry name" value="HOMOLOG OF ODR-2 (TWO)-RELATED"/>
    <property type="match status" value="1"/>
</dbReference>
<keyword evidence="2" id="KW-1185">Reference proteome</keyword>
<dbReference type="GO" id="GO:0043025">
    <property type="term" value="C:neuronal cell body"/>
    <property type="evidence" value="ECO:0007669"/>
    <property type="project" value="TreeGrafter"/>
</dbReference>
<feature type="signal peptide" evidence="1">
    <location>
        <begin position="1"/>
        <end position="32"/>
    </location>
</feature>
<evidence type="ECO:0000313" key="2">
    <source>
        <dbReference type="Proteomes" id="UP000887572"/>
    </source>
</evidence>
<evidence type="ECO:0000313" key="3">
    <source>
        <dbReference type="WBParaSite" id="Gr19_v10_g7766.t1"/>
    </source>
</evidence>
<dbReference type="GO" id="GO:1990834">
    <property type="term" value="P:response to odorant"/>
    <property type="evidence" value="ECO:0007669"/>
    <property type="project" value="TreeGrafter"/>
</dbReference>
<proteinExistence type="predicted"/>
<dbReference type="PANTHER" id="PTHR34722:SF9">
    <property type="entry name" value="HOMOLOG OF ODR-2 (TWO)"/>
    <property type="match status" value="1"/>
</dbReference>
<name>A0A914I806_GLORO</name>
<feature type="chain" id="PRO_5037939343" evidence="1">
    <location>
        <begin position="33"/>
        <end position="242"/>
    </location>
</feature>